<evidence type="ECO:0000313" key="1">
    <source>
        <dbReference type="EMBL" id="KAK1449892.1"/>
    </source>
</evidence>
<accession>A0AAI9U1G1</accession>
<dbReference type="AlphaFoldDB" id="A0AAI9U1G1"/>
<keyword evidence="2" id="KW-1185">Reference proteome</keyword>
<evidence type="ECO:0000313" key="2">
    <source>
        <dbReference type="Proteomes" id="UP001239795"/>
    </source>
</evidence>
<reference evidence="1 2" key="1">
    <citation type="submission" date="2016-10" db="EMBL/GenBank/DDBJ databases">
        <title>The genome sequence of Colletotrichum fioriniae PJ7.</title>
        <authorList>
            <person name="Baroncelli R."/>
        </authorList>
    </citation>
    <scope>NUCLEOTIDE SEQUENCE [LARGE SCALE GENOMIC DNA]</scope>
    <source>
        <strain evidence="1">Col 31</strain>
    </source>
</reference>
<name>A0AAI9U1G1_9PEZI</name>
<dbReference type="Proteomes" id="UP001239795">
    <property type="component" value="Unassembled WGS sequence"/>
</dbReference>
<gene>
    <name evidence="1" type="ORF">CMEL01_07228</name>
</gene>
<sequence length="114" mass="12662">MARCQLVSCSCVLPNHGFLATGRQDVAPLVDIIIIRSRAFMEAISASFFSVRSRVGADFLVDSFPASSLIRIPSTDKRRLRYKDDGTVIFVPRYCSSPIIFFESGPAILIKSHH</sequence>
<dbReference type="EMBL" id="MLGG01000057">
    <property type="protein sequence ID" value="KAK1449892.1"/>
    <property type="molecule type" value="Genomic_DNA"/>
</dbReference>
<proteinExistence type="predicted"/>
<organism evidence="1 2">
    <name type="scientific">Colletotrichum melonis</name>
    <dbReference type="NCBI Taxonomy" id="1209925"/>
    <lineage>
        <taxon>Eukaryota</taxon>
        <taxon>Fungi</taxon>
        <taxon>Dikarya</taxon>
        <taxon>Ascomycota</taxon>
        <taxon>Pezizomycotina</taxon>
        <taxon>Sordariomycetes</taxon>
        <taxon>Hypocreomycetidae</taxon>
        <taxon>Glomerellales</taxon>
        <taxon>Glomerellaceae</taxon>
        <taxon>Colletotrichum</taxon>
        <taxon>Colletotrichum acutatum species complex</taxon>
    </lineage>
</organism>
<protein>
    <submittedName>
        <fullName evidence="1">Uncharacterized protein</fullName>
    </submittedName>
</protein>
<comment type="caution">
    <text evidence="1">The sequence shown here is derived from an EMBL/GenBank/DDBJ whole genome shotgun (WGS) entry which is preliminary data.</text>
</comment>